<evidence type="ECO:0000313" key="1">
    <source>
        <dbReference type="EMBL" id="MFC3908035.1"/>
    </source>
</evidence>
<evidence type="ECO:0000313" key="2">
    <source>
        <dbReference type="Proteomes" id="UP001595758"/>
    </source>
</evidence>
<dbReference type="Proteomes" id="UP001595758">
    <property type="component" value="Unassembled WGS sequence"/>
</dbReference>
<gene>
    <name evidence="1" type="ORF">ACFORL_02940</name>
</gene>
<proteinExistence type="predicted"/>
<dbReference type="EMBL" id="JBHSAB010000002">
    <property type="protein sequence ID" value="MFC3908035.1"/>
    <property type="molecule type" value="Genomic_DNA"/>
</dbReference>
<dbReference type="RefSeq" id="WP_382340951.1">
    <property type="nucleotide sequence ID" value="NZ_JBHSAB010000002.1"/>
</dbReference>
<accession>A0ABV8CCJ2</accession>
<organism evidence="1 2">
    <name type="scientific">Legionella dresdenensis</name>
    <dbReference type="NCBI Taxonomy" id="450200"/>
    <lineage>
        <taxon>Bacteria</taxon>
        <taxon>Pseudomonadati</taxon>
        <taxon>Pseudomonadota</taxon>
        <taxon>Gammaproteobacteria</taxon>
        <taxon>Legionellales</taxon>
        <taxon>Legionellaceae</taxon>
        <taxon>Legionella</taxon>
    </lineage>
</organism>
<protein>
    <recommendedName>
        <fullName evidence="3">Virulence protein</fullName>
    </recommendedName>
</protein>
<evidence type="ECO:0008006" key="3">
    <source>
        <dbReference type="Google" id="ProtNLM"/>
    </source>
</evidence>
<dbReference type="PANTHER" id="PTHR35810">
    <property type="entry name" value="CYTOPLASMIC PROTEIN-RELATED"/>
    <property type="match status" value="1"/>
</dbReference>
<sequence length="108" mass="12549">MSEIVIYTAKDGHVELDVSLANETVWLTIAQMVHLFGRDKSVISRHLKNIFQINELDKEAVVAKFATTASDGKTYQVDYYNLDAIMVWSPWRCWLLKVIRIKKIFLFV</sequence>
<reference evidence="2" key="1">
    <citation type="journal article" date="2019" name="Int. J. Syst. Evol. Microbiol.">
        <title>The Global Catalogue of Microorganisms (GCM) 10K type strain sequencing project: providing services to taxonomists for standard genome sequencing and annotation.</title>
        <authorList>
            <consortium name="The Broad Institute Genomics Platform"/>
            <consortium name="The Broad Institute Genome Sequencing Center for Infectious Disease"/>
            <person name="Wu L."/>
            <person name="Ma J."/>
        </authorList>
    </citation>
    <scope>NUCLEOTIDE SEQUENCE [LARGE SCALE GENOMIC DNA]</scope>
    <source>
        <strain evidence="2">CCUG 59858</strain>
    </source>
</reference>
<comment type="caution">
    <text evidence="1">The sequence shown here is derived from an EMBL/GenBank/DDBJ whole genome shotgun (WGS) entry which is preliminary data.</text>
</comment>
<name>A0ABV8CCJ2_9GAMM</name>
<keyword evidence="2" id="KW-1185">Reference proteome</keyword>
<dbReference type="PANTHER" id="PTHR35810:SF1">
    <property type="entry name" value="CYTOPLASMIC PROTEIN"/>
    <property type="match status" value="1"/>
</dbReference>